<feature type="active site" description="Proton donor/acceptor" evidence="9">
    <location>
        <position position="119"/>
    </location>
</feature>
<feature type="active site" description="Nucleophile" evidence="9">
    <location>
        <position position="135"/>
    </location>
</feature>
<dbReference type="AlphaFoldDB" id="A0A1I1P2S2"/>
<keyword evidence="6 9" id="KW-0133">Cell shape</keyword>
<dbReference type="RefSeq" id="WP_093427210.1">
    <property type="nucleotide sequence ID" value="NZ_FOMJ01000001.1"/>
</dbReference>
<evidence type="ECO:0000256" key="7">
    <source>
        <dbReference type="ARBA" id="ARBA00022984"/>
    </source>
</evidence>
<feature type="domain" description="L,D-TPase catalytic" evidence="10">
    <location>
        <begin position="3"/>
        <end position="159"/>
    </location>
</feature>
<dbReference type="PANTHER" id="PTHR30582">
    <property type="entry name" value="L,D-TRANSPEPTIDASE"/>
    <property type="match status" value="1"/>
</dbReference>
<keyword evidence="3" id="KW-0328">Glycosyltransferase</keyword>
<dbReference type="STRING" id="1123397.SAMN05660831_00564"/>
<dbReference type="InterPro" id="IPR050979">
    <property type="entry name" value="LD-transpeptidase"/>
</dbReference>
<keyword evidence="7 9" id="KW-0573">Peptidoglycan synthesis</keyword>
<dbReference type="PANTHER" id="PTHR30582:SF24">
    <property type="entry name" value="L,D-TRANSPEPTIDASE ERFK_SRFK-RELATED"/>
    <property type="match status" value="1"/>
</dbReference>
<dbReference type="GO" id="GO:0016757">
    <property type="term" value="F:glycosyltransferase activity"/>
    <property type="evidence" value="ECO:0007669"/>
    <property type="project" value="UniProtKB-KW"/>
</dbReference>
<dbReference type="InterPro" id="IPR038063">
    <property type="entry name" value="Transpep_catalytic_dom"/>
</dbReference>
<evidence type="ECO:0000256" key="6">
    <source>
        <dbReference type="ARBA" id="ARBA00022960"/>
    </source>
</evidence>
<evidence type="ECO:0000256" key="1">
    <source>
        <dbReference type="ARBA" id="ARBA00004752"/>
    </source>
</evidence>
<comment type="pathway">
    <text evidence="1 9">Cell wall biogenesis; peptidoglycan biosynthesis.</text>
</comment>
<evidence type="ECO:0000256" key="8">
    <source>
        <dbReference type="ARBA" id="ARBA00023316"/>
    </source>
</evidence>
<name>A0A1I1P2S2_9GAMM</name>
<evidence type="ECO:0000259" key="10">
    <source>
        <dbReference type="PROSITE" id="PS52029"/>
    </source>
</evidence>
<dbReference type="InterPro" id="IPR005490">
    <property type="entry name" value="LD_TPept_cat_dom"/>
</dbReference>
<accession>A0A1I1P2S2</accession>
<sequence>MTAWLHVDLPTQTLTLRDGARALASWPVSTGAAGPGERDGSGGTPRGWHYIRARIGAGMPAGTAFRGRRPTGEVWSPELEAAQPGRDWVLTRILWLCGLEPGRNRGGKVDTFRRYIYIHGTPEDQPMGEPRSHGCIRMRNADVIELFERVAAGTRIHITGPGEPAPELGAEV</sequence>
<dbReference type="Gene3D" id="2.40.440.10">
    <property type="entry name" value="L,D-transpeptidase catalytic domain-like"/>
    <property type="match status" value="1"/>
</dbReference>
<reference evidence="11 12" key="1">
    <citation type="submission" date="2016-10" db="EMBL/GenBank/DDBJ databases">
        <authorList>
            <person name="de Groot N.N."/>
        </authorList>
    </citation>
    <scope>NUCLEOTIDE SEQUENCE [LARGE SCALE GENOMIC DNA]</scope>
    <source>
        <strain evidence="11 12">HL3</strain>
    </source>
</reference>
<evidence type="ECO:0000256" key="5">
    <source>
        <dbReference type="ARBA" id="ARBA00022801"/>
    </source>
</evidence>
<dbReference type="OrthoDB" id="9787225at2"/>
<protein>
    <submittedName>
        <fullName evidence="11">L,D-transpeptidase catalytic domain</fullName>
    </submittedName>
</protein>
<evidence type="ECO:0000313" key="12">
    <source>
        <dbReference type="Proteomes" id="UP000198611"/>
    </source>
</evidence>
<evidence type="ECO:0000256" key="2">
    <source>
        <dbReference type="ARBA" id="ARBA00005992"/>
    </source>
</evidence>
<comment type="similarity">
    <text evidence="2">Belongs to the YkuD family.</text>
</comment>
<dbReference type="GO" id="GO:0018104">
    <property type="term" value="P:peptidoglycan-protein cross-linking"/>
    <property type="evidence" value="ECO:0007669"/>
    <property type="project" value="TreeGrafter"/>
</dbReference>
<dbReference type="GO" id="GO:0071555">
    <property type="term" value="P:cell wall organization"/>
    <property type="evidence" value="ECO:0007669"/>
    <property type="project" value="UniProtKB-UniRule"/>
</dbReference>
<evidence type="ECO:0000256" key="4">
    <source>
        <dbReference type="ARBA" id="ARBA00022679"/>
    </source>
</evidence>
<evidence type="ECO:0000256" key="9">
    <source>
        <dbReference type="PROSITE-ProRule" id="PRU01373"/>
    </source>
</evidence>
<dbReference type="CDD" id="cd16913">
    <property type="entry name" value="YkuD_like"/>
    <property type="match status" value="1"/>
</dbReference>
<dbReference type="PROSITE" id="PS52029">
    <property type="entry name" value="LD_TPASE"/>
    <property type="match status" value="1"/>
</dbReference>
<dbReference type="GO" id="GO:0008360">
    <property type="term" value="P:regulation of cell shape"/>
    <property type="evidence" value="ECO:0007669"/>
    <property type="project" value="UniProtKB-UniRule"/>
</dbReference>
<keyword evidence="5" id="KW-0378">Hydrolase</keyword>
<dbReference type="Proteomes" id="UP000198611">
    <property type="component" value="Unassembled WGS sequence"/>
</dbReference>
<dbReference type="SUPFAM" id="SSF141523">
    <property type="entry name" value="L,D-transpeptidase catalytic domain-like"/>
    <property type="match status" value="1"/>
</dbReference>
<gene>
    <name evidence="11" type="ORF">SAMN05660831_00564</name>
</gene>
<dbReference type="UniPathway" id="UPA00219"/>
<proteinExistence type="inferred from homology"/>
<keyword evidence="4" id="KW-0808">Transferase</keyword>
<organism evidence="11 12">
    <name type="scientific">Thiohalospira halophila DSM 15071</name>
    <dbReference type="NCBI Taxonomy" id="1123397"/>
    <lineage>
        <taxon>Bacteria</taxon>
        <taxon>Pseudomonadati</taxon>
        <taxon>Pseudomonadota</taxon>
        <taxon>Gammaproteobacteria</taxon>
        <taxon>Thiohalospirales</taxon>
        <taxon>Thiohalospiraceae</taxon>
        <taxon>Thiohalospira</taxon>
    </lineage>
</organism>
<dbReference type="Pfam" id="PF03734">
    <property type="entry name" value="YkuD"/>
    <property type="match status" value="1"/>
</dbReference>
<evidence type="ECO:0000313" key="11">
    <source>
        <dbReference type="EMBL" id="SFD04055.1"/>
    </source>
</evidence>
<dbReference type="GO" id="GO:0005576">
    <property type="term" value="C:extracellular region"/>
    <property type="evidence" value="ECO:0007669"/>
    <property type="project" value="TreeGrafter"/>
</dbReference>
<keyword evidence="8 9" id="KW-0961">Cell wall biogenesis/degradation</keyword>
<dbReference type="EMBL" id="FOMJ01000001">
    <property type="protein sequence ID" value="SFD04055.1"/>
    <property type="molecule type" value="Genomic_DNA"/>
</dbReference>
<keyword evidence="12" id="KW-1185">Reference proteome</keyword>
<evidence type="ECO:0000256" key="3">
    <source>
        <dbReference type="ARBA" id="ARBA00022676"/>
    </source>
</evidence>
<dbReference type="GO" id="GO:0071972">
    <property type="term" value="F:peptidoglycan L,D-transpeptidase activity"/>
    <property type="evidence" value="ECO:0007669"/>
    <property type="project" value="TreeGrafter"/>
</dbReference>